<feature type="domain" description="Sulfatase-modifying factor enzyme-like" evidence="1">
    <location>
        <begin position="39"/>
        <end position="218"/>
    </location>
</feature>
<dbReference type="Pfam" id="PF03781">
    <property type="entry name" value="FGE-sulfatase"/>
    <property type="match status" value="1"/>
</dbReference>
<dbReference type="PANTHER" id="PTHR23150">
    <property type="entry name" value="SULFATASE MODIFYING FACTOR 1, 2"/>
    <property type="match status" value="1"/>
</dbReference>
<gene>
    <name evidence="2" type="ORF">METZ01_LOCUS338192</name>
</gene>
<proteinExistence type="predicted"/>
<dbReference type="AlphaFoldDB" id="A0A382QK73"/>
<dbReference type="EMBL" id="UINC01114782">
    <property type="protein sequence ID" value="SVC85338.1"/>
    <property type="molecule type" value="Genomic_DNA"/>
</dbReference>
<dbReference type="InterPro" id="IPR051043">
    <property type="entry name" value="Sulfatase_Mod_Factor_Kinase"/>
</dbReference>
<dbReference type="InterPro" id="IPR005532">
    <property type="entry name" value="SUMF_dom"/>
</dbReference>
<accession>A0A382QK73</accession>
<dbReference type="InterPro" id="IPR016187">
    <property type="entry name" value="CTDL_fold"/>
</dbReference>
<protein>
    <recommendedName>
        <fullName evidence="1">Sulfatase-modifying factor enzyme-like domain-containing protein</fullName>
    </recommendedName>
</protein>
<organism evidence="2">
    <name type="scientific">marine metagenome</name>
    <dbReference type="NCBI Taxonomy" id="408172"/>
    <lineage>
        <taxon>unclassified sequences</taxon>
        <taxon>metagenomes</taxon>
        <taxon>ecological metagenomes</taxon>
    </lineage>
</organism>
<dbReference type="PANTHER" id="PTHR23150:SF19">
    <property type="entry name" value="FORMYLGLYCINE-GENERATING ENZYME"/>
    <property type="match status" value="1"/>
</dbReference>
<feature type="non-terminal residue" evidence="2">
    <location>
        <position position="1"/>
    </location>
</feature>
<dbReference type="InterPro" id="IPR042095">
    <property type="entry name" value="SUMF_sf"/>
</dbReference>
<evidence type="ECO:0000313" key="2">
    <source>
        <dbReference type="EMBL" id="SVC85338.1"/>
    </source>
</evidence>
<reference evidence="2" key="1">
    <citation type="submission" date="2018-05" db="EMBL/GenBank/DDBJ databases">
        <authorList>
            <person name="Lanie J.A."/>
            <person name="Ng W.-L."/>
            <person name="Kazmierczak K.M."/>
            <person name="Andrzejewski T.M."/>
            <person name="Davidsen T.M."/>
            <person name="Wayne K.J."/>
            <person name="Tettelin H."/>
            <person name="Glass J.I."/>
            <person name="Rusch D."/>
            <person name="Podicherti R."/>
            <person name="Tsui H.-C.T."/>
            <person name="Winkler M.E."/>
        </authorList>
    </citation>
    <scope>NUCLEOTIDE SEQUENCE</scope>
</reference>
<dbReference type="SUPFAM" id="SSF56436">
    <property type="entry name" value="C-type lectin-like"/>
    <property type="match status" value="1"/>
</dbReference>
<dbReference type="GO" id="GO:0120147">
    <property type="term" value="F:formylglycine-generating oxidase activity"/>
    <property type="evidence" value="ECO:0007669"/>
    <property type="project" value="TreeGrafter"/>
</dbReference>
<sequence length="221" mass="24506">PTLIHAADSTLMVLVNPSTDKTDQLKPVQQSLNSSIDSSKDQKNVHMFYIDHTEVTIQQYKKTHPTYDPIHIDGKICQLCPAMSVDWVNAQKHCRAVGKRLPTEAEWELAADSPWSKNAKKLANLIGDNDGFLSVAPVGSFPSGAGSYGTLDMIGNVWEWVDTPHSPFPEESRPYKKKDYKIVKGGGWTSPPDSGSIDYRNIVSRDIKNPTFGFRCAKSIS</sequence>
<evidence type="ECO:0000259" key="1">
    <source>
        <dbReference type="Pfam" id="PF03781"/>
    </source>
</evidence>
<dbReference type="Gene3D" id="3.90.1580.10">
    <property type="entry name" value="paralog of FGE (formylglycine-generating enzyme)"/>
    <property type="match status" value="1"/>
</dbReference>
<name>A0A382QK73_9ZZZZ</name>